<organism evidence="1 2">
    <name type="scientific">Lentithecium fluviatile CBS 122367</name>
    <dbReference type="NCBI Taxonomy" id="1168545"/>
    <lineage>
        <taxon>Eukaryota</taxon>
        <taxon>Fungi</taxon>
        <taxon>Dikarya</taxon>
        <taxon>Ascomycota</taxon>
        <taxon>Pezizomycotina</taxon>
        <taxon>Dothideomycetes</taxon>
        <taxon>Pleosporomycetidae</taxon>
        <taxon>Pleosporales</taxon>
        <taxon>Massarineae</taxon>
        <taxon>Lentitheciaceae</taxon>
        <taxon>Lentithecium</taxon>
    </lineage>
</organism>
<dbReference type="Proteomes" id="UP000799291">
    <property type="component" value="Unassembled WGS sequence"/>
</dbReference>
<gene>
    <name evidence="1" type="ORF">K458DRAFT_89652</name>
</gene>
<reference evidence="1" key="1">
    <citation type="journal article" date="2020" name="Stud. Mycol.">
        <title>101 Dothideomycetes genomes: a test case for predicting lifestyles and emergence of pathogens.</title>
        <authorList>
            <person name="Haridas S."/>
            <person name="Albert R."/>
            <person name="Binder M."/>
            <person name="Bloem J."/>
            <person name="Labutti K."/>
            <person name="Salamov A."/>
            <person name="Andreopoulos B."/>
            <person name="Baker S."/>
            <person name="Barry K."/>
            <person name="Bills G."/>
            <person name="Bluhm B."/>
            <person name="Cannon C."/>
            <person name="Castanera R."/>
            <person name="Culley D."/>
            <person name="Daum C."/>
            <person name="Ezra D."/>
            <person name="Gonzalez J."/>
            <person name="Henrissat B."/>
            <person name="Kuo A."/>
            <person name="Liang C."/>
            <person name="Lipzen A."/>
            <person name="Lutzoni F."/>
            <person name="Magnuson J."/>
            <person name="Mondo S."/>
            <person name="Nolan M."/>
            <person name="Ohm R."/>
            <person name="Pangilinan J."/>
            <person name="Park H.-J."/>
            <person name="Ramirez L."/>
            <person name="Alfaro M."/>
            <person name="Sun H."/>
            <person name="Tritt A."/>
            <person name="Yoshinaga Y."/>
            <person name="Zwiers L.-H."/>
            <person name="Turgeon B."/>
            <person name="Goodwin S."/>
            <person name="Spatafora J."/>
            <person name="Crous P."/>
            <person name="Grigoriev I."/>
        </authorList>
    </citation>
    <scope>NUCLEOTIDE SEQUENCE</scope>
    <source>
        <strain evidence="1">CBS 122367</strain>
    </source>
</reference>
<proteinExistence type="predicted"/>
<evidence type="ECO:0000313" key="1">
    <source>
        <dbReference type="EMBL" id="KAF2680930.1"/>
    </source>
</evidence>
<protein>
    <submittedName>
        <fullName evidence="1">Uncharacterized protein</fullName>
    </submittedName>
</protein>
<name>A0A6G1ISH5_9PLEO</name>
<dbReference type="AlphaFoldDB" id="A0A6G1ISH5"/>
<dbReference type="EMBL" id="MU005594">
    <property type="protein sequence ID" value="KAF2680930.1"/>
    <property type="molecule type" value="Genomic_DNA"/>
</dbReference>
<keyword evidence="2" id="KW-1185">Reference proteome</keyword>
<evidence type="ECO:0000313" key="2">
    <source>
        <dbReference type="Proteomes" id="UP000799291"/>
    </source>
</evidence>
<sequence>MYFNTVPGDLYWWLGDWVRCFEALRRLSGDVRRSDQIVFEAGRIRIGRRHPFDPFLCFKHQFARHLHVSTRDFSIVSFVVVGRVIGVGGFVSKRVERSPLSEVRGGDMRWCGAELASWFRWALVNGFHCLGSELVGCLRYDGDVSSVAVSGYAIVELTHQ</sequence>
<accession>A0A6G1ISH5</accession>